<dbReference type="EMBL" id="LAZR01001528">
    <property type="protein sequence ID" value="KKN43194.1"/>
    <property type="molecule type" value="Genomic_DNA"/>
</dbReference>
<organism evidence="1">
    <name type="scientific">marine sediment metagenome</name>
    <dbReference type="NCBI Taxonomy" id="412755"/>
    <lineage>
        <taxon>unclassified sequences</taxon>
        <taxon>metagenomes</taxon>
        <taxon>ecological metagenomes</taxon>
    </lineage>
</organism>
<dbReference type="AlphaFoldDB" id="A0A0F9QL57"/>
<comment type="caution">
    <text evidence="1">The sequence shown here is derived from an EMBL/GenBank/DDBJ whole genome shotgun (WGS) entry which is preliminary data.</text>
</comment>
<protein>
    <submittedName>
        <fullName evidence="1">Uncharacterized protein</fullName>
    </submittedName>
</protein>
<evidence type="ECO:0000313" key="1">
    <source>
        <dbReference type="EMBL" id="KKN43194.1"/>
    </source>
</evidence>
<sequence>MGSIYSGSGGFVGAETKTIHKGKGSLISMIVSHNSYYIKTVTVYDSLSASGLVLMRLKVAPERSPFYVIFPSKYRPRFNTGLTVAAGDCDVVVIATGV</sequence>
<name>A0A0F9QL57_9ZZZZ</name>
<accession>A0A0F9QL57</accession>
<gene>
    <name evidence="1" type="ORF">LCGC14_0705750</name>
</gene>
<reference evidence="1" key="1">
    <citation type="journal article" date="2015" name="Nature">
        <title>Complex archaea that bridge the gap between prokaryotes and eukaryotes.</title>
        <authorList>
            <person name="Spang A."/>
            <person name="Saw J.H."/>
            <person name="Jorgensen S.L."/>
            <person name="Zaremba-Niedzwiedzka K."/>
            <person name="Martijn J."/>
            <person name="Lind A.E."/>
            <person name="van Eijk R."/>
            <person name="Schleper C."/>
            <person name="Guy L."/>
            <person name="Ettema T.J."/>
        </authorList>
    </citation>
    <scope>NUCLEOTIDE SEQUENCE</scope>
</reference>
<proteinExistence type="predicted"/>